<accession>A0AAV9DW03</accession>
<dbReference type="FunFam" id="3.20.20.140:FF:000050">
    <property type="entry name" value="Adenosine/AMP deaminase family protein"/>
    <property type="match status" value="1"/>
</dbReference>
<dbReference type="GO" id="GO:0009117">
    <property type="term" value="P:nucleotide metabolic process"/>
    <property type="evidence" value="ECO:0007669"/>
    <property type="project" value="UniProtKB-KW"/>
</dbReference>
<keyword evidence="10" id="KW-1185">Reference proteome</keyword>
<dbReference type="CDD" id="cd00443">
    <property type="entry name" value="ADA_AMPD"/>
    <property type="match status" value="1"/>
</dbReference>
<feature type="domain" description="Adenosine deaminase" evidence="8">
    <location>
        <begin position="15"/>
        <end position="358"/>
    </location>
</feature>
<dbReference type="GO" id="GO:0046103">
    <property type="term" value="P:inosine biosynthetic process"/>
    <property type="evidence" value="ECO:0007669"/>
    <property type="project" value="TreeGrafter"/>
</dbReference>
<dbReference type="AlphaFoldDB" id="A0AAV9DW03"/>
<evidence type="ECO:0000256" key="4">
    <source>
        <dbReference type="ARBA" id="ARBA00022801"/>
    </source>
</evidence>
<comment type="catalytic activity">
    <reaction evidence="7">
        <text>N(6)-methyl-AMP + H2O + H(+) = IMP + methylamine</text>
        <dbReference type="Rhea" id="RHEA:16001"/>
        <dbReference type="ChEBI" id="CHEBI:15377"/>
        <dbReference type="ChEBI" id="CHEBI:15378"/>
        <dbReference type="ChEBI" id="CHEBI:58053"/>
        <dbReference type="ChEBI" id="CHEBI:59338"/>
        <dbReference type="ChEBI" id="CHEBI:144842"/>
    </reaction>
    <physiologicalReaction direction="left-to-right" evidence="7">
        <dbReference type="Rhea" id="RHEA:16002"/>
    </physiologicalReaction>
</comment>
<proteinExistence type="inferred from homology"/>
<dbReference type="GO" id="GO:0006154">
    <property type="term" value="P:adenosine catabolic process"/>
    <property type="evidence" value="ECO:0007669"/>
    <property type="project" value="TreeGrafter"/>
</dbReference>
<evidence type="ECO:0000313" key="9">
    <source>
        <dbReference type="EMBL" id="KAK1304373.1"/>
    </source>
</evidence>
<dbReference type="EMBL" id="JAUJYO010000011">
    <property type="protein sequence ID" value="KAK1304373.1"/>
    <property type="molecule type" value="Genomic_DNA"/>
</dbReference>
<dbReference type="Proteomes" id="UP001180020">
    <property type="component" value="Unassembled WGS sequence"/>
</dbReference>
<dbReference type="GO" id="GO:0004000">
    <property type="term" value="F:adenosine deaminase activity"/>
    <property type="evidence" value="ECO:0007669"/>
    <property type="project" value="TreeGrafter"/>
</dbReference>
<dbReference type="Pfam" id="PF00962">
    <property type="entry name" value="A_deaminase"/>
    <property type="match status" value="1"/>
</dbReference>
<name>A0AAV9DW03_ACOCL</name>
<dbReference type="GO" id="GO:0046872">
    <property type="term" value="F:metal ion binding"/>
    <property type="evidence" value="ECO:0007669"/>
    <property type="project" value="UniProtKB-KW"/>
</dbReference>
<dbReference type="InterPro" id="IPR001365">
    <property type="entry name" value="A_deaminase_dom"/>
</dbReference>
<comment type="similarity">
    <text evidence="2">Belongs to the metallo-dependent hydrolases superfamily. Adenosine and AMP deaminases family.</text>
</comment>
<dbReference type="Gene3D" id="3.20.20.140">
    <property type="entry name" value="Metal-dependent hydrolases"/>
    <property type="match status" value="1"/>
</dbReference>
<dbReference type="PANTHER" id="PTHR11409">
    <property type="entry name" value="ADENOSINE DEAMINASE"/>
    <property type="match status" value="1"/>
</dbReference>
<evidence type="ECO:0000256" key="3">
    <source>
        <dbReference type="ARBA" id="ARBA00022723"/>
    </source>
</evidence>
<sequence>MEEERVDMEWCRWLPKIELHAHLNGSIRDSTLLELAKILDDKNVIVFSDVEHVVLKADRSLRECFTMFDLIHLLATDHKAIRRIAKEAVEDFAAENVIYLELRTTPKKNDSIGMTKRSYVEAVIAGIESVETVKVEFIPSDENTKKPIKTIPIIDSYEPKTKKIYVRLLLSIDRRETTAAALETVELASEMKDSGVIGIDLSGNPRIGDWFTVLPALNRAKELELPITLHCGEVPNKKEIQAMLEFCPQRIGHAVFLEDDEWKTLKSSYIPVEICLSSNVKTRCVPSYDDHHFIDLYNAKHPLVLCTDDPGMFSISLSREYYIAAKTFGLTKAQLHEMAMEAITYVFADHKVKKALEEIFKDSERKLTQQ</sequence>
<dbReference type="InterPro" id="IPR006330">
    <property type="entry name" value="Ado/ade_deaminase"/>
</dbReference>
<evidence type="ECO:0000256" key="5">
    <source>
        <dbReference type="ARBA" id="ARBA00022833"/>
    </source>
</evidence>
<evidence type="ECO:0000313" key="10">
    <source>
        <dbReference type="Proteomes" id="UP001180020"/>
    </source>
</evidence>
<comment type="cofactor">
    <cofactor evidence="1">
        <name>Zn(2+)</name>
        <dbReference type="ChEBI" id="CHEBI:29105"/>
    </cofactor>
</comment>
<comment type="caution">
    <text evidence="9">The sequence shown here is derived from an EMBL/GenBank/DDBJ whole genome shotgun (WGS) entry which is preliminary data.</text>
</comment>
<dbReference type="InterPro" id="IPR032466">
    <property type="entry name" value="Metal_Hydrolase"/>
</dbReference>
<organism evidence="9 10">
    <name type="scientific">Acorus calamus</name>
    <name type="common">Sweet flag</name>
    <dbReference type="NCBI Taxonomy" id="4465"/>
    <lineage>
        <taxon>Eukaryota</taxon>
        <taxon>Viridiplantae</taxon>
        <taxon>Streptophyta</taxon>
        <taxon>Embryophyta</taxon>
        <taxon>Tracheophyta</taxon>
        <taxon>Spermatophyta</taxon>
        <taxon>Magnoliopsida</taxon>
        <taxon>Liliopsida</taxon>
        <taxon>Acoraceae</taxon>
        <taxon>Acorus</taxon>
    </lineage>
</organism>
<evidence type="ECO:0000256" key="2">
    <source>
        <dbReference type="ARBA" id="ARBA00006676"/>
    </source>
</evidence>
<evidence type="ECO:0000256" key="1">
    <source>
        <dbReference type="ARBA" id="ARBA00001947"/>
    </source>
</evidence>
<protein>
    <recommendedName>
        <fullName evidence="8">Adenosine deaminase domain-containing protein</fullName>
    </recommendedName>
</protein>
<evidence type="ECO:0000256" key="7">
    <source>
        <dbReference type="ARBA" id="ARBA00048787"/>
    </source>
</evidence>
<dbReference type="PANTHER" id="PTHR11409:SF42">
    <property type="entry name" value="ADENOSINE DEAMINASE-LIKE PROTEIN"/>
    <property type="match status" value="1"/>
</dbReference>
<reference evidence="9" key="2">
    <citation type="submission" date="2023-06" db="EMBL/GenBank/DDBJ databases">
        <authorList>
            <person name="Ma L."/>
            <person name="Liu K.-W."/>
            <person name="Li Z."/>
            <person name="Hsiao Y.-Y."/>
            <person name="Qi Y."/>
            <person name="Fu T."/>
            <person name="Tang G."/>
            <person name="Zhang D."/>
            <person name="Sun W.-H."/>
            <person name="Liu D.-K."/>
            <person name="Li Y."/>
            <person name="Chen G.-Z."/>
            <person name="Liu X.-D."/>
            <person name="Liao X.-Y."/>
            <person name="Jiang Y.-T."/>
            <person name="Yu X."/>
            <person name="Hao Y."/>
            <person name="Huang J."/>
            <person name="Zhao X.-W."/>
            <person name="Ke S."/>
            <person name="Chen Y.-Y."/>
            <person name="Wu W.-L."/>
            <person name="Hsu J.-L."/>
            <person name="Lin Y.-F."/>
            <person name="Huang M.-D."/>
            <person name="Li C.-Y."/>
            <person name="Huang L."/>
            <person name="Wang Z.-W."/>
            <person name="Zhao X."/>
            <person name="Zhong W.-Y."/>
            <person name="Peng D.-H."/>
            <person name="Ahmad S."/>
            <person name="Lan S."/>
            <person name="Zhang J.-S."/>
            <person name="Tsai W.-C."/>
            <person name="Van De Peer Y."/>
            <person name="Liu Z.-J."/>
        </authorList>
    </citation>
    <scope>NUCLEOTIDE SEQUENCE</scope>
    <source>
        <strain evidence="9">CP</strain>
        <tissue evidence="9">Leaves</tissue>
    </source>
</reference>
<keyword evidence="4" id="KW-0378">Hydrolase</keyword>
<evidence type="ECO:0000259" key="8">
    <source>
        <dbReference type="Pfam" id="PF00962"/>
    </source>
</evidence>
<keyword evidence="5" id="KW-0862">Zinc</keyword>
<keyword evidence="3" id="KW-0479">Metal-binding</keyword>
<reference evidence="9" key="1">
    <citation type="journal article" date="2023" name="Nat. Commun.">
        <title>Diploid and tetraploid genomes of Acorus and the evolution of monocots.</title>
        <authorList>
            <person name="Ma L."/>
            <person name="Liu K.W."/>
            <person name="Li Z."/>
            <person name="Hsiao Y.Y."/>
            <person name="Qi Y."/>
            <person name="Fu T."/>
            <person name="Tang G.D."/>
            <person name="Zhang D."/>
            <person name="Sun W.H."/>
            <person name="Liu D.K."/>
            <person name="Li Y."/>
            <person name="Chen G.Z."/>
            <person name="Liu X.D."/>
            <person name="Liao X.Y."/>
            <person name="Jiang Y.T."/>
            <person name="Yu X."/>
            <person name="Hao Y."/>
            <person name="Huang J."/>
            <person name="Zhao X.W."/>
            <person name="Ke S."/>
            <person name="Chen Y.Y."/>
            <person name="Wu W.L."/>
            <person name="Hsu J.L."/>
            <person name="Lin Y.F."/>
            <person name="Huang M.D."/>
            <person name="Li C.Y."/>
            <person name="Huang L."/>
            <person name="Wang Z.W."/>
            <person name="Zhao X."/>
            <person name="Zhong W.Y."/>
            <person name="Peng D.H."/>
            <person name="Ahmad S."/>
            <person name="Lan S."/>
            <person name="Zhang J.S."/>
            <person name="Tsai W.C."/>
            <person name="Van de Peer Y."/>
            <person name="Liu Z.J."/>
        </authorList>
    </citation>
    <scope>NUCLEOTIDE SEQUENCE</scope>
    <source>
        <strain evidence="9">CP</strain>
    </source>
</reference>
<dbReference type="SUPFAM" id="SSF51556">
    <property type="entry name" value="Metallo-dependent hydrolases"/>
    <property type="match status" value="1"/>
</dbReference>
<keyword evidence="6" id="KW-0546">Nucleotide metabolism</keyword>
<evidence type="ECO:0000256" key="6">
    <source>
        <dbReference type="ARBA" id="ARBA00023080"/>
    </source>
</evidence>
<gene>
    <name evidence="9" type="ORF">QJS10_CPB11g01275</name>
</gene>